<evidence type="ECO:0000256" key="2">
    <source>
        <dbReference type="ARBA" id="ARBA00007441"/>
    </source>
</evidence>
<keyword evidence="4 6" id="KW-0808">Transferase</keyword>
<dbReference type="Gene3D" id="3.40.640.10">
    <property type="entry name" value="Type I PLP-dependent aspartate aminotransferase-like (Major domain)"/>
    <property type="match status" value="1"/>
</dbReference>
<dbReference type="InterPro" id="IPR015424">
    <property type="entry name" value="PyrdxlP-dep_Trfase"/>
</dbReference>
<comment type="caution">
    <text evidence="8">The sequence shown here is derived from an EMBL/GenBank/DDBJ whole genome shotgun (WGS) entry which is preliminary data.</text>
</comment>
<comment type="cofactor">
    <cofactor evidence="1 6">
        <name>pyridoxal 5'-phosphate</name>
        <dbReference type="ChEBI" id="CHEBI:597326"/>
    </cofactor>
</comment>
<dbReference type="EC" id="2.6.1.-" evidence="6"/>
<keyword evidence="3 6" id="KW-0032">Aminotransferase</keyword>
<feature type="domain" description="Aminotransferase class I/classII large" evidence="7">
    <location>
        <begin position="35"/>
        <end position="383"/>
    </location>
</feature>
<name>A0A4Y7R5G6_9FIRM</name>
<dbReference type="AlphaFoldDB" id="A0A4Y7R5G6"/>
<dbReference type="Proteomes" id="UP000298324">
    <property type="component" value="Unassembled WGS sequence"/>
</dbReference>
<dbReference type="Gene3D" id="3.90.1150.10">
    <property type="entry name" value="Aspartate Aminotransferase, domain 1"/>
    <property type="match status" value="1"/>
</dbReference>
<dbReference type="SUPFAM" id="SSF53383">
    <property type="entry name" value="PLP-dependent transferases"/>
    <property type="match status" value="1"/>
</dbReference>
<dbReference type="InterPro" id="IPR004839">
    <property type="entry name" value="Aminotransferase_I/II_large"/>
</dbReference>
<dbReference type="PROSITE" id="PS00105">
    <property type="entry name" value="AA_TRANSFER_CLASS_1"/>
    <property type="match status" value="1"/>
</dbReference>
<keyword evidence="9" id="KW-1185">Reference proteome</keyword>
<evidence type="ECO:0000256" key="6">
    <source>
        <dbReference type="RuleBase" id="RU000481"/>
    </source>
</evidence>
<dbReference type="EMBL" id="QFGA01000004">
    <property type="protein sequence ID" value="TEB04195.1"/>
    <property type="molecule type" value="Genomic_DNA"/>
</dbReference>
<dbReference type="GO" id="GO:0006520">
    <property type="term" value="P:amino acid metabolic process"/>
    <property type="evidence" value="ECO:0007669"/>
    <property type="project" value="InterPro"/>
</dbReference>
<sequence>MTVTTDWRRKLNPVVRDIPPSGIRRFFDLVSEMKGVISLGVGEPDFVTPWHIRESCVYSLEKGYTHYTSNHGLLELREEIVRDMEGNYKVSYNPLNEILITVGVSEALDLAMRALLCPGDEILIPEPSYVSYAPCATLSGARPVYLKTSVENGFQVTPEMVEKAITPATKVLLLCYPNNPTGATIGRGQLLEIMEVVKQHDLIVISDEIYDKLTYTGKHTCIPSLPGMRERTILLNGFSKSYAMTGWRVGYAAGNPDFIEAMKKIHQYTALCAPITGQSAALEALKNGRSQMNNMVEHYNRRRRLALQAFEEMGLPCFEPGGAFYAFPDITGTGLTSEEFAGELLKEAKVAVVPGNAFGEQGEGFVRCAYATSVEELSEAFQRMRRFVRRRLGRGKVLTGSFGKPEPLKEGIFQTL</sequence>
<dbReference type="InterPro" id="IPR015422">
    <property type="entry name" value="PyrdxlP-dep_Trfase_small"/>
</dbReference>
<dbReference type="InterPro" id="IPR050596">
    <property type="entry name" value="AspAT/PAT-like"/>
</dbReference>
<dbReference type="GO" id="GO:0030170">
    <property type="term" value="F:pyridoxal phosphate binding"/>
    <property type="evidence" value="ECO:0007669"/>
    <property type="project" value="InterPro"/>
</dbReference>
<proteinExistence type="inferred from homology"/>
<evidence type="ECO:0000313" key="8">
    <source>
        <dbReference type="EMBL" id="TEB04195.1"/>
    </source>
</evidence>
<dbReference type="InterPro" id="IPR015421">
    <property type="entry name" value="PyrdxlP-dep_Trfase_major"/>
</dbReference>
<dbReference type="GO" id="GO:0008483">
    <property type="term" value="F:transaminase activity"/>
    <property type="evidence" value="ECO:0007669"/>
    <property type="project" value="UniProtKB-KW"/>
</dbReference>
<dbReference type="RefSeq" id="WP_134216750.1">
    <property type="nucleotide sequence ID" value="NZ_QFGA01000004.1"/>
</dbReference>
<accession>A0A4Y7R5G6</accession>
<dbReference type="CDD" id="cd00609">
    <property type="entry name" value="AAT_like"/>
    <property type="match status" value="1"/>
</dbReference>
<evidence type="ECO:0000256" key="3">
    <source>
        <dbReference type="ARBA" id="ARBA00022576"/>
    </source>
</evidence>
<evidence type="ECO:0000256" key="1">
    <source>
        <dbReference type="ARBA" id="ARBA00001933"/>
    </source>
</evidence>
<comment type="similarity">
    <text evidence="2 6">Belongs to the class-I pyridoxal-phosphate-dependent aminotransferase family.</text>
</comment>
<evidence type="ECO:0000256" key="5">
    <source>
        <dbReference type="ARBA" id="ARBA00022898"/>
    </source>
</evidence>
<dbReference type="PANTHER" id="PTHR46383">
    <property type="entry name" value="ASPARTATE AMINOTRANSFERASE"/>
    <property type="match status" value="1"/>
</dbReference>
<evidence type="ECO:0000256" key="4">
    <source>
        <dbReference type="ARBA" id="ARBA00022679"/>
    </source>
</evidence>
<reference evidence="8 9" key="1">
    <citation type="journal article" date="2018" name="Environ. Microbiol.">
        <title>Novel energy conservation strategies and behaviour of Pelotomaculum schinkii driving syntrophic propionate catabolism.</title>
        <authorList>
            <person name="Hidalgo-Ahumada C.A.P."/>
            <person name="Nobu M.K."/>
            <person name="Narihiro T."/>
            <person name="Tamaki H."/>
            <person name="Liu W.T."/>
            <person name="Kamagata Y."/>
            <person name="Stams A.J.M."/>
            <person name="Imachi H."/>
            <person name="Sousa D.Z."/>
        </authorList>
    </citation>
    <scope>NUCLEOTIDE SEQUENCE [LARGE SCALE GENOMIC DNA]</scope>
    <source>
        <strain evidence="8 9">HH</strain>
    </source>
</reference>
<dbReference type="InterPro" id="IPR004838">
    <property type="entry name" value="NHTrfase_class1_PyrdxlP-BS"/>
</dbReference>
<evidence type="ECO:0000313" key="9">
    <source>
        <dbReference type="Proteomes" id="UP000298324"/>
    </source>
</evidence>
<gene>
    <name evidence="8" type="primary">patA_3</name>
    <name evidence="8" type="ORF">Psch_03920</name>
</gene>
<dbReference type="PANTHER" id="PTHR46383:SF3">
    <property type="entry name" value="ASPARTATE AMINOTRANSFERASE-RELATED"/>
    <property type="match status" value="1"/>
</dbReference>
<dbReference type="FunFam" id="3.40.640.10:FF:000033">
    <property type="entry name" value="Aspartate aminotransferase"/>
    <property type="match status" value="1"/>
</dbReference>
<dbReference type="Pfam" id="PF00155">
    <property type="entry name" value="Aminotran_1_2"/>
    <property type="match status" value="1"/>
</dbReference>
<organism evidence="8 9">
    <name type="scientific">Pelotomaculum schinkii</name>
    <dbReference type="NCBI Taxonomy" id="78350"/>
    <lineage>
        <taxon>Bacteria</taxon>
        <taxon>Bacillati</taxon>
        <taxon>Bacillota</taxon>
        <taxon>Clostridia</taxon>
        <taxon>Eubacteriales</taxon>
        <taxon>Desulfotomaculaceae</taxon>
        <taxon>Pelotomaculum</taxon>
    </lineage>
</organism>
<protein>
    <recommendedName>
        <fullName evidence="6">Aminotransferase</fullName>
        <ecNumber evidence="6">2.6.1.-</ecNumber>
    </recommendedName>
</protein>
<keyword evidence="5" id="KW-0663">Pyridoxal phosphate</keyword>
<evidence type="ECO:0000259" key="7">
    <source>
        <dbReference type="Pfam" id="PF00155"/>
    </source>
</evidence>